<reference evidence="2" key="2">
    <citation type="journal article" date="2021" name="PeerJ">
        <title>Extensive microbial diversity within the chicken gut microbiome revealed by metagenomics and culture.</title>
        <authorList>
            <person name="Gilroy R."/>
            <person name="Ravi A."/>
            <person name="Getino M."/>
            <person name="Pursley I."/>
            <person name="Horton D.L."/>
            <person name="Alikhan N.F."/>
            <person name="Baker D."/>
            <person name="Gharbi K."/>
            <person name="Hall N."/>
            <person name="Watson M."/>
            <person name="Adriaenssens E.M."/>
            <person name="Foster-Nyarko E."/>
            <person name="Jarju S."/>
            <person name="Secka A."/>
            <person name="Antonio M."/>
            <person name="Oren A."/>
            <person name="Chaudhuri R.R."/>
            <person name="La Ragione R."/>
            <person name="Hildebrand F."/>
            <person name="Pallen M.J."/>
        </authorList>
    </citation>
    <scope>NUCLEOTIDE SEQUENCE</scope>
    <source>
        <strain evidence="2">CHK158-818</strain>
    </source>
</reference>
<dbReference type="SUPFAM" id="SSF158949">
    <property type="entry name" value="Smr-associated domain-like"/>
    <property type="match status" value="1"/>
</dbReference>
<name>A0A9D1SCQ9_9BACT</name>
<dbReference type="InterPro" id="IPR036063">
    <property type="entry name" value="Smr_dom_sf"/>
</dbReference>
<dbReference type="Gene3D" id="2.60.40.1600">
    <property type="entry name" value="Smr-associated-like"/>
    <property type="match status" value="1"/>
</dbReference>
<dbReference type="EMBL" id="DVNA01000068">
    <property type="protein sequence ID" value="HIU54772.1"/>
    <property type="molecule type" value="Genomic_DNA"/>
</dbReference>
<dbReference type="InterPro" id="IPR036781">
    <property type="entry name" value="Smr_assoc-like_sf"/>
</dbReference>
<protein>
    <submittedName>
        <fullName evidence="2">DUF2027 domain-containing protein</fullName>
    </submittedName>
</protein>
<dbReference type="Gene3D" id="3.30.1370.110">
    <property type="match status" value="1"/>
</dbReference>
<comment type="caution">
    <text evidence="2">The sequence shown here is derived from an EMBL/GenBank/DDBJ whole genome shotgun (WGS) entry which is preliminary data.</text>
</comment>
<dbReference type="InterPro" id="IPR018598">
    <property type="entry name" value="DUF2027"/>
</dbReference>
<reference evidence="2" key="1">
    <citation type="submission" date="2020-10" db="EMBL/GenBank/DDBJ databases">
        <authorList>
            <person name="Gilroy R."/>
        </authorList>
    </citation>
    <scope>NUCLEOTIDE SEQUENCE</scope>
    <source>
        <strain evidence="2">CHK158-818</strain>
    </source>
</reference>
<evidence type="ECO:0000259" key="1">
    <source>
        <dbReference type="PROSITE" id="PS50828"/>
    </source>
</evidence>
<dbReference type="Proteomes" id="UP000824112">
    <property type="component" value="Unassembled WGS sequence"/>
</dbReference>
<dbReference type="Pfam" id="PF01713">
    <property type="entry name" value="Smr"/>
    <property type="match status" value="1"/>
</dbReference>
<dbReference type="PROSITE" id="PS50828">
    <property type="entry name" value="SMR"/>
    <property type="match status" value="1"/>
</dbReference>
<dbReference type="InterPro" id="IPR002625">
    <property type="entry name" value="Smr_dom"/>
</dbReference>
<gene>
    <name evidence="2" type="ORF">IAB03_03070</name>
</gene>
<feature type="domain" description="Smr" evidence="1">
    <location>
        <begin position="297"/>
        <end position="350"/>
    </location>
</feature>
<sequence length="350" mass="39975">MVKIGDKVRFLNAVGGGIVRQITKDIAMVEEDDGFETPVLLHECVVIEPVSEQKSVGKEKQPHVMPVEIVPEKKEEIPILEISGGDRLNLSLAFVPDDIKKLSETPFNCYLINDSNYYVFFSYAVREKELWKIHYAGLIEPNLKLYVETFGHEHLNDIERVCVQYVAFKKNKGYALKNPASVELRIDTVKFYKLHSFKINDYFDEGAIVYPIVHNDVPEQSVRIPAAELEQAMKSKIGQDKAIHKPQAVPETKTNSAEILEIDLHIDELLDTTAGMDSADILKYQLDTFRKVLEENKRNKGKKIVFIHGKGEGVLRKAILNELNTKYRNFYHQDASFREYGFGATMVTIR</sequence>
<evidence type="ECO:0000313" key="2">
    <source>
        <dbReference type="EMBL" id="HIU54772.1"/>
    </source>
</evidence>
<proteinExistence type="predicted"/>
<organism evidence="2 3">
    <name type="scientific">Candidatus Gallibacteroides avistercoris</name>
    <dbReference type="NCBI Taxonomy" id="2840833"/>
    <lineage>
        <taxon>Bacteria</taxon>
        <taxon>Pseudomonadati</taxon>
        <taxon>Bacteroidota</taxon>
        <taxon>Bacteroidia</taxon>
        <taxon>Bacteroidales</taxon>
        <taxon>Bacteroidaceae</taxon>
        <taxon>Bacteroidaceae incertae sedis</taxon>
        <taxon>Candidatus Gallibacteroides</taxon>
    </lineage>
</organism>
<accession>A0A9D1SCQ9</accession>
<dbReference type="AlphaFoldDB" id="A0A9D1SCQ9"/>
<dbReference type="Pfam" id="PF09640">
    <property type="entry name" value="DUF2027"/>
    <property type="match status" value="1"/>
</dbReference>
<evidence type="ECO:0000313" key="3">
    <source>
        <dbReference type="Proteomes" id="UP000824112"/>
    </source>
</evidence>